<dbReference type="InterPro" id="IPR050862">
    <property type="entry name" value="RdRp_reductase_class-2"/>
</dbReference>
<keyword evidence="2" id="KW-0846">Cobalamin</keyword>
<dbReference type="PRINTS" id="PR01183">
    <property type="entry name" value="RIBORDTASEM1"/>
</dbReference>
<reference evidence="6 7" key="1">
    <citation type="journal article" date="2013" name="PLoS Genet.">
        <title>Expanding the Marine Virosphere Using Metagenomics.</title>
        <authorList>
            <person name="Mizuno C.M."/>
            <person name="Rodriguez-Valera F."/>
            <person name="Kimes N.E."/>
            <person name="Ghai R."/>
        </authorList>
    </citation>
    <scope>NUCLEOTIDE SEQUENCE [LARGE SCALE GENOMIC DNA]</scope>
    <source>
        <strain evidence="6">UvMED-CGR-U-MedDCM-OCT-S45-C4</strain>
    </source>
</reference>
<dbReference type="GeneID" id="55412135"/>
<evidence type="ECO:0000313" key="6">
    <source>
        <dbReference type="EMBL" id="BAQ93987.1"/>
    </source>
</evidence>
<dbReference type="KEGG" id="vg:55412135"/>
<dbReference type="EMBL" id="AP013538">
    <property type="protein sequence ID" value="BAQ93987.1"/>
    <property type="molecule type" value="Genomic_DNA"/>
</dbReference>
<dbReference type="GO" id="GO:0031419">
    <property type="term" value="F:cobalamin binding"/>
    <property type="evidence" value="ECO:0007669"/>
    <property type="project" value="UniProtKB-KW"/>
</dbReference>
<evidence type="ECO:0000256" key="2">
    <source>
        <dbReference type="ARBA" id="ARBA00022628"/>
    </source>
</evidence>
<keyword evidence="3" id="KW-0560">Oxidoreductase</keyword>
<evidence type="ECO:0000259" key="5">
    <source>
        <dbReference type="Pfam" id="PF02867"/>
    </source>
</evidence>
<keyword evidence="4" id="KW-0170">Cobalt</keyword>
<dbReference type="Gene3D" id="3.20.70.20">
    <property type="match status" value="1"/>
</dbReference>
<dbReference type="SUPFAM" id="SSF51998">
    <property type="entry name" value="PFL-like glycyl radical enzymes"/>
    <property type="match status" value="1"/>
</dbReference>
<name>A0A6S4PCG3_9CAUD</name>
<dbReference type="Proteomes" id="UP000505248">
    <property type="component" value="Segment"/>
</dbReference>
<evidence type="ECO:0000256" key="4">
    <source>
        <dbReference type="ARBA" id="ARBA00023285"/>
    </source>
</evidence>
<evidence type="ECO:0000256" key="3">
    <source>
        <dbReference type="ARBA" id="ARBA00023002"/>
    </source>
</evidence>
<evidence type="ECO:0000313" key="7">
    <source>
        <dbReference type="Proteomes" id="UP000505248"/>
    </source>
</evidence>
<keyword evidence="7" id="KW-1185">Reference proteome</keyword>
<dbReference type="PANTHER" id="PTHR43371:SF1">
    <property type="entry name" value="RIBONUCLEOSIDE-DIPHOSPHATE REDUCTASE"/>
    <property type="match status" value="1"/>
</dbReference>
<sequence>MTTSYIARTGRVQSWIDDPTSRLPVSCTVFTVEDSITGDNGIEASWKFVSHALRYGAGCAVHLSKLRPKGTENDKGLVASGPVSFAKIYSTLNEILRRGGVYKNGAVVCHIDLSHPDALEFIKTPRSELPWVKRCINIKPEWWEACTFKEELLYGIKSGDIWLNKVKYDNEGNRIRGNVCLEVYLPSRGTCLLQHINFGACEFDDIPRAFTEGMSELCQLHGRTGVSDSGEYLPSETDRQVGLGILGLANLLRRYGVTYAQFGEALRCLNSGEVVRTPAYELAVQMKLGINLAARVARSHKMARAFAIAPTASCSYRSKDLDGFTSTPEIAPPISRTVDRDSGTFGVQTYEYGDVEIASEVGWDNYKRVADGIMTLLNNTGLLHGYSFNSWSDVVTYDNAFIEEWLESPQTSLYYSLQVMGDTQDKSDVYAAIKEDVDEYLAGILNEELTCDCQE</sequence>
<dbReference type="PANTHER" id="PTHR43371">
    <property type="entry name" value="VITAMIN B12-DEPENDENT RIBONUCLEOTIDE REDUCTASE"/>
    <property type="match status" value="1"/>
</dbReference>
<feature type="domain" description="Ribonucleotide reductase large subunit C-terminal" evidence="5">
    <location>
        <begin position="25"/>
        <end position="126"/>
    </location>
</feature>
<dbReference type="Pfam" id="PF02867">
    <property type="entry name" value="Ribonuc_red_lgC"/>
    <property type="match status" value="1"/>
</dbReference>
<comment type="cofactor">
    <cofactor evidence="1">
        <name>adenosylcob(III)alamin</name>
        <dbReference type="ChEBI" id="CHEBI:18408"/>
    </cofactor>
</comment>
<dbReference type="InterPro" id="IPR000788">
    <property type="entry name" value="RNR_lg_C"/>
</dbReference>
<protein>
    <submittedName>
        <fullName evidence="6">Ribonucleotide reductase</fullName>
    </submittedName>
</protein>
<organism evidence="6 7">
    <name type="scientific">uncultured phage_MedDCM-OCT-S45-C4</name>
    <dbReference type="NCBI Taxonomy" id="2740801"/>
    <lineage>
        <taxon>Viruses</taxon>
        <taxon>Duplodnaviria</taxon>
        <taxon>Heunggongvirae</taxon>
        <taxon>Uroviricota</taxon>
        <taxon>Caudoviricetes</taxon>
        <taxon>Autographivirales</taxon>
        <taxon>Ashivirus</taxon>
        <taxon>Ashivirus S45C4</taxon>
    </lineage>
</organism>
<dbReference type="GO" id="GO:0004748">
    <property type="term" value="F:ribonucleoside-diphosphate reductase activity, thioredoxin disulfide as acceptor"/>
    <property type="evidence" value="ECO:0007669"/>
    <property type="project" value="TreeGrafter"/>
</dbReference>
<evidence type="ECO:0000256" key="1">
    <source>
        <dbReference type="ARBA" id="ARBA00001922"/>
    </source>
</evidence>
<accession>A0A6S4PCG3</accession>
<dbReference type="RefSeq" id="YP_009778045.1">
    <property type="nucleotide sequence ID" value="NC_047709.1"/>
</dbReference>
<proteinExistence type="predicted"/>